<dbReference type="GeneID" id="28982597"/>
<evidence type="ECO:0000256" key="1">
    <source>
        <dbReference type="SAM" id="MobiDB-lite"/>
    </source>
</evidence>
<accession>A0A0J0XWG9</accession>
<organism evidence="2 3">
    <name type="scientific">Cutaneotrichosporon oleaginosum</name>
    <dbReference type="NCBI Taxonomy" id="879819"/>
    <lineage>
        <taxon>Eukaryota</taxon>
        <taxon>Fungi</taxon>
        <taxon>Dikarya</taxon>
        <taxon>Basidiomycota</taxon>
        <taxon>Agaricomycotina</taxon>
        <taxon>Tremellomycetes</taxon>
        <taxon>Trichosporonales</taxon>
        <taxon>Trichosporonaceae</taxon>
        <taxon>Cutaneotrichosporon</taxon>
    </lineage>
</organism>
<reference evidence="2 3" key="1">
    <citation type="submission" date="2015-03" db="EMBL/GenBank/DDBJ databases">
        <title>Genomics and transcriptomics of the oil-accumulating basidiomycete yeast T. oleaginosus allow insights into substrate utilization and the diverse evolutionary trajectories of mating systems in fungi.</title>
        <authorList>
            <consortium name="DOE Joint Genome Institute"/>
            <person name="Kourist R."/>
            <person name="Kracht O."/>
            <person name="Bracharz F."/>
            <person name="Lipzen A."/>
            <person name="Nolan M."/>
            <person name="Ohm R."/>
            <person name="Grigoriev I."/>
            <person name="Sun S."/>
            <person name="Heitman J."/>
            <person name="Bruck T."/>
            <person name="Nowrousian M."/>
        </authorList>
    </citation>
    <scope>NUCLEOTIDE SEQUENCE [LARGE SCALE GENOMIC DNA]</scope>
    <source>
        <strain evidence="2 3">IBC0246</strain>
    </source>
</reference>
<feature type="compositionally biased region" description="Basic and acidic residues" evidence="1">
    <location>
        <begin position="44"/>
        <end position="56"/>
    </location>
</feature>
<sequence>MSQHSNAPSISLPSRPPPVHSGSSFGRRTPQRLSRPGSTAPWDAFDHDSDLGHDEPGAVLESTPRWKQNVAGWRRGVHPDASPTASTYTSVYPLSTMPSMSQSSFFDSESPLSGESVLYSDEMGCSDTFGARATPDWAPWLSNSPPSTPRRSHMLEEALVPALAARSRAFRGPILKTSTTFYLPPLYTQQRPTFATPRRPPRPSSRASTSTTTTTSSKAREGCFAFCTGRGKPTGSGKTTPRDMEDKRPPQRRPPMATRGKHYRISFVQDRQWRANILNQAVEESLTSALFPMPPKPSKSKHTRHRSSDYKPLK</sequence>
<name>A0A0J0XWG9_9TREE</name>
<feature type="compositionally biased region" description="Low complexity" evidence="1">
    <location>
        <begin position="204"/>
        <end position="217"/>
    </location>
</feature>
<feature type="compositionally biased region" description="Polar residues" evidence="1">
    <location>
        <begin position="1"/>
        <end position="12"/>
    </location>
</feature>
<gene>
    <name evidence="2" type="ORF">CC85DRAFT_282458</name>
</gene>
<feature type="compositionally biased region" description="Basic and acidic residues" evidence="1">
    <location>
        <begin position="240"/>
        <end position="249"/>
    </location>
</feature>
<evidence type="ECO:0000313" key="3">
    <source>
        <dbReference type="Proteomes" id="UP000053611"/>
    </source>
</evidence>
<feature type="region of interest" description="Disordered" evidence="1">
    <location>
        <begin position="285"/>
        <end position="314"/>
    </location>
</feature>
<dbReference type="Proteomes" id="UP000053611">
    <property type="component" value="Unassembled WGS sequence"/>
</dbReference>
<proteinExistence type="predicted"/>
<feature type="region of interest" description="Disordered" evidence="1">
    <location>
        <begin position="1"/>
        <end position="66"/>
    </location>
</feature>
<evidence type="ECO:0000313" key="2">
    <source>
        <dbReference type="EMBL" id="KLT45398.1"/>
    </source>
</evidence>
<dbReference type="RefSeq" id="XP_018281889.1">
    <property type="nucleotide sequence ID" value="XM_018421994.1"/>
</dbReference>
<protein>
    <submittedName>
        <fullName evidence="2">Uncharacterized protein</fullName>
    </submittedName>
</protein>
<dbReference type="EMBL" id="KQ087181">
    <property type="protein sequence ID" value="KLT45398.1"/>
    <property type="molecule type" value="Genomic_DNA"/>
</dbReference>
<dbReference type="AlphaFoldDB" id="A0A0J0XWG9"/>
<feature type="region of interest" description="Disordered" evidence="1">
    <location>
        <begin position="186"/>
        <end position="262"/>
    </location>
</feature>
<keyword evidence="3" id="KW-1185">Reference proteome</keyword>